<evidence type="ECO:0000313" key="5">
    <source>
        <dbReference type="EMBL" id="SGZ49163.1"/>
    </source>
</evidence>
<evidence type="ECO:0000313" key="6">
    <source>
        <dbReference type="Proteomes" id="UP000182334"/>
    </source>
</evidence>
<sequence>MPIDIISTAYFDGPGAIPGWNFVKNYGPYIATAAAVKYYFGGSSNTWNRDMHGRVFIITGGTSGVGAQVAYDLAMKGAQLILLCRSTEDAWTSEYVEDLREKTNNFMIYAELCDLSLLHSIRLFATTFLDNQPPRRLDGVICCAAECIPRGTPRQVSVDGVELQIAVNYLAHYHLLTLLKPAMHVQPPDRDFRVVLTTCSSQALGEIDKEDLLWETRQYPVYKPWSVYGTSKLLLGMFGRLLQRDLNDYQRKDKAPCNIKVSVVNPGLMRSPSTRRFLSMGSILGLFIYLLFYPIWFLFLKSSGQGAQSLLFAIASPILGAQDGGNLVQECKLVTKGRKELWDYELQDVVYAKTAELIAGLEKLSAIERKKADKASGADKKKKAEQQKKKEDLREKPLNEDELDYKLRMMKKSLGLPMGSGSESLFSEAKTLAVKKSKARKR</sequence>
<dbReference type="PRINTS" id="PR00081">
    <property type="entry name" value="GDHRDH"/>
</dbReference>
<keyword evidence="4" id="KW-0472">Membrane</keyword>
<accession>A0A1L0D9T3</accession>
<proteinExistence type="inferred from homology"/>
<dbReference type="EMBL" id="LT635757">
    <property type="protein sequence ID" value="SGZ49163.1"/>
    <property type="molecule type" value="Genomic_DNA"/>
</dbReference>
<dbReference type="STRING" id="45354.A0A1L0D9T3"/>
<dbReference type="SUPFAM" id="SSF51735">
    <property type="entry name" value="NAD(P)-binding Rossmann-fold domains"/>
    <property type="match status" value="1"/>
</dbReference>
<gene>
    <name evidence="5" type="ORF">SAMEA4029010_CIC11G00000002662</name>
</gene>
<evidence type="ECO:0000256" key="2">
    <source>
        <dbReference type="ARBA" id="ARBA00023002"/>
    </source>
</evidence>
<protein>
    <submittedName>
        <fullName evidence="5">CIC11C00000002662</fullName>
    </submittedName>
</protein>
<dbReference type="PANTHER" id="PTHR24320:SF285">
    <property type="entry name" value="RETINOL DEHYDROGENASE 14"/>
    <property type="match status" value="1"/>
</dbReference>
<dbReference type="AlphaFoldDB" id="A0A1L0D9T3"/>
<dbReference type="PANTHER" id="PTHR24320">
    <property type="entry name" value="RETINOL DEHYDROGENASE"/>
    <property type="match status" value="1"/>
</dbReference>
<keyword evidence="6" id="KW-1185">Reference proteome</keyword>
<keyword evidence="2" id="KW-0560">Oxidoreductase</keyword>
<keyword evidence="4" id="KW-0812">Transmembrane</keyword>
<dbReference type="Pfam" id="PF00106">
    <property type="entry name" value="adh_short"/>
    <property type="match status" value="1"/>
</dbReference>
<dbReference type="InterPro" id="IPR036291">
    <property type="entry name" value="NAD(P)-bd_dom_sf"/>
</dbReference>
<dbReference type="Gene3D" id="3.40.50.720">
    <property type="entry name" value="NAD(P)-binding Rossmann-like Domain"/>
    <property type="match status" value="1"/>
</dbReference>
<feature type="transmembrane region" description="Helical" evidence="4">
    <location>
        <begin position="277"/>
        <end position="299"/>
    </location>
</feature>
<dbReference type="GO" id="GO:0016491">
    <property type="term" value="F:oxidoreductase activity"/>
    <property type="evidence" value="ECO:0007669"/>
    <property type="project" value="UniProtKB-KW"/>
</dbReference>
<name>A0A1L0D9T3_9ASCO</name>
<dbReference type="Proteomes" id="UP000182334">
    <property type="component" value="Chromosome II"/>
</dbReference>
<dbReference type="OrthoDB" id="191979at2759"/>
<reference evidence="5 6" key="1">
    <citation type="submission" date="2016-10" db="EMBL/GenBank/DDBJ databases">
        <authorList>
            <person name="de Groot N.N."/>
        </authorList>
    </citation>
    <scope>NUCLEOTIDE SEQUENCE [LARGE SCALE GENOMIC DNA]</scope>
    <source>
        <strain evidence="5 6">CBS 141442</strain>
    </source>
</reference>
<evidence type="ECO:0000256" key="1">
    <source>
        <dbReference type="ARBA" id="ARBA00006484"/>
    </source>
</evidence>
<comment type="similarity">
    <text evidence="1">Belongs to the short-chain dehydrogenases/reductases (SDR) family.</text>
</comment>
<dbReference type="InterPro" id="IPR002347">
    <property type="entry name" value="SDR_fam"/>
</dbReference>
<evidence type="ECO:0000256" key="3">
    <source>
        <dbReference type="SAM" id="MobiDB-lite"/>
    </source>
</evidence>
<organism evidence="5 6">
    <name type="scientific">Sungouiella intermedia</name>
    <dbReference type="NCBI Taxonomy" id="45354"/>
    <lineage>
        <taxon>Eukaryota</taxon>
        <taxon>Fungi</taxon>
        <taxon>Dikarya</taxon>
        <taxon>Ascomycota</taxon>
        <taxon>Saccharomycotina</taxon>
        <taxon>Pichiomycetes</taxon>
        <taxon>Metschnikowiaceae</taxon>
        <taxon>Sungouiella</taxon>
    </lineage>
</organism>
<evidence type="ECO:0000256" key="4">
    <source>
        <dbReference type="SAM" id="Phobius"/>
    </source>
</evidence>
<keyword evidence="4" id="KW-1133">Transmembrane helix</keyword>
<feature type="region of interest" description="Disordered" evidence="3">
    <location>
        <begin position="375"/>
        <end position="397"/>
    </location>
</feature>